<dbReference type="SUPFAM" id="SSF55729">
    <property type="entry name" value="Acyl-CoA N-acyltransferases (Nat)"/>
    <property type="match status" value="1"/>
</dbReference>
<dbReference type="CDD" id="cd04301">
    <property type="entry name" value="NAT_SF"/>
    <property type="match status" value="1"/>
</dbReference>
<dbReference type="PANTHER" id="PTHR43072">
    <property type="entry name" value="N-ACETYLTRANSFERASE"/>
    <property type="match status" value="1"/>
</dbReference>
<dbReference type="PROSITE" id="PS51186">
    <property type="entry name" value="GNAT"/>
    <property type="match status" value="1"/>
</dbReference>
<evidence type="ECO:0000256" key="2">
    <source>
        <dbReference type="ARBA" id="ARBA00023315"/>
    </source>
</evidence>
<dbReference type="RefSeq" id="WP_022862846.1">
    <property type="nucleotide sequence ID" value="NZ_ATVG01000004.1"/>
</dbReference>
<sequence length="172" mass="19068">MDIRLATHDDAAAIADIFNWATAQPDFNLVTWEEDADSRRAWMDGIFDSGFPVFVADEDGKVLGFAAYMQFVTPGLYYGTAEDTIYVSPTARGKGVGSALLKAVVDHAAGNDYVETIISYIVDTNAASLALHKKFGFKETGRMPNIHTKQGRRLGLVHLQLDFDRGRNHRDR</sequence>
<keyword evidence="2 4" id="KW-0012">Acyltransferase</keyword>
<dbReference type="PANTHER" id="PTHR43072:SF23">
    <property type="entry name" value="UPF0039 PROTEIN C11D3.02C"/>
    <property type="match status" value="1"/>
</dbReference>
<evidence type="ECO:0000259" key="3">
    <source>
        <dbReference type="PROSITE" id="PS51186"/>
    </source>
</evidence>
<dbReference type="InterPro" id="IPR016181">
    <property type="entry name" value="Acyl_CoA_acyltransferase"/>
</dbReference>
<dbReference type="EC" id="2.3.1.-" evidence="4"/>
<evidence type="ECO:0000313" key="4">
    <source>
        <dbReference type="EMBL" id="WCZ32133.1"/>
    </source>
</evidence>
<reference evidence="4 5" key="1">
    <citation type="submission" date="2020-10" db="EMBL/GenBank/DDBJ databases">
        <title>Complete genome sequence of Corynebacterium massiliense DSM 45435, type strain of Corynebacterium massiliense.</title>
        <authorList>
            <person name="Busche T."/>
            <person name="Kalinowski J."/>
            <person name="Ruckert C."/>
        </authorList>
    </citation>
    <scope>NUCLEOTIDE SEQUENCE [LARGE SCALE GENOMIC DNA]</scope>
    <source>
        <strain evidence="4 5">DSM 45435</strain>
    </source>
</reference>
<evidence type="ECO:0000313" key="5">
    <source>
        <dbReference type="Proteomes" id="UP001220064"/>
    </source>
</evidence>
<dbReference type="GO" id="GO:0016746">
    <property type="term" value="F:acyltransferase activity"/>
    <property type="evidence" value="ECO:0007669"/>
    <property type="project" value="UniProtKB-KW"/>
</dbReference>
<proteinExistence type="predicted"/>
<dbReference type="Gene3D" id="3.40.630.30">
    <property type="match status" value="1"/>
</dbReference>
<evidence type="ECO:0000256" key="1">
    <source>
        <dbReference type="ARBA" id="ARBA00022679"/>
    </source>
</evidence>
<keyword evidence="5" id="KW-1185">Reference proteome</keyword>
<feature type="domain" description="N-acetyltransferase" evidence="3">
    <location>
        <begin position="1"/>
        <end position="164"/>
    </location>
</feature>
<dbReference type="Pfam" id="PF00583">
    <property type="entry name" value="Acetyltransf_1"/>
    <property type="match status" value="1"/>
</dbReference>
<name>A0ABY7U792_9CORY</name>
<gene>
    <name evidence="4" type="primary">yncA</name>
    <name evidence="4" type="ORF">CMASS_03395</name>
</gene>
<accession>A0ABY7U792</accession>
<dbReference type="Proteomes" id="UP001220064">
    <property type="component" value="Chromosome"/>
</dbReference>
<protein>
    <submittedName>
        <fullName evidence="4">N-acyltransferase YncA</fullName>
        <ecNumber evidence="4">2.3.1.-</ecNumber>
    </submittedName>
</protein>
<keyword evidence="1 4" id="KW-0808">Transferase</keyword>
<dbReference type="EMBL" id="CP063189">
    <property type="protein sequence ID" value="WCZ32133.1"/>
    <property type="molecule type" value="Genomic_DNA"/>
</dbReference>
<dbReference type="InterPro" id="IPR000182">
    <property type="entry name" value="GNAT_dom"/>
</dbReference>
<organism evidence="4 5">
    <name type="scientific">Corynebacterium massiliense DSM 45435</name>
    <dbReference type="NCBI Taxonomy" id="1121364"/>
    <lineage>
        <taxon>Bacteria</taxon>
        <taxon>Bacillati</taxon>
        <taxon>Actinomycetota</taxon>
        <taxon>Actinomycetes</taxon>
        <taxon>Mycobacteriales</taxon>
        <taxon>Corynebacteriaceae</taxon>
        <taxon>Corynebacterium</taxon>
    </lineage>
</organism>